<dbReference type="KEGG" id="mik:FOE78_18625"/>
<keyword evidence="4" id="KW-1185">Reference proteome</keyword>
<dbReference type="Pfam" id="PF10400">
    <property type="entry name" value="Vir_act_alpha_C"/>
    <property type="match status" value="1"/>
</dbReference>
<dbReference type="Proteomes" id="UP000319263">
    <property type="component" value="Chromosome"/>
</dbReference>
<dbReference type="AlphaFoldDB" id="A0A516Q2L1"/>
<name>A0A516Q2L1_9ACTN</name>
<evidence type="ECO:0000259" key="2">
    <source>
        <dbReference type="Pfam" id="PF10400"/>
    </source>
</evidence>
<evidence type="ECO:0000313" key="4">
    <source>
        <dbReference type="Proteomes" id="UP000319263"/>
    </source>
</evidence>
<gene>
    <name evidence="3" type="ORF">FOE78_18625</name>
</gene>
<dbReference type="PANTHER" id="PTHR43252:SF2">
    <property type="entry name" value="TRANSCRIPTION REGULATOR, PADR-LIKE FAMILY"/>
    <property type="match status" value="1"/>
</dbReference>
<dbReference type="InterPro" id="IPR018309">
    <property type="entry name" value="Tscrpt_reg_PadR_C"/>
</dbReference>
<protein>
    <submittedName>
        <fullName evidence="3">PadR family transcriptional regulator</fullName>
    </submittedName>
</protein>
<dbReference type="PANTHER" id="PTHR43252">
    <property type="entry name" value="TRANSCRIPTIONAL REGULATOR YQJI"/>
    <property type="match status" value="1"/>
</dbReference>
<proteinExistence type="predicted"/>
<dbReference type="Pfam" id="PF03551">
    <property type="entry name" value="PadR"/>
    <property type="match status" value="1"/>
</dbReference>
<dbReference type="Gene3D" id="1.10.10.10">
    <property type="entry name" value="Winged helix-like DNA-binding domain superfamily/Winged helix DNA-binding domain"/>
    <property type="match status" value="1"/>
</dbReference>
<dbReference type="SUPFAM" id="SSF46785">
    <property type="entry name" value="Winged helix' DNA-binding domain"/>
    <property type="match status" value="1"/>
</dbReference>
<dbReference type="RefSeq" id="WP_143987613.1">
    <property type="nucleotide sequence ID" value="NZ_CP041692.1"/>
</dbReference>
<feature type="domain" description="Transcription regulator PadR N-terminal" evidence="1">
    <location>
        <begin position="7"/>
        <end position="78"/>
    </location>
</feature>
<dbReference type="InterPro" id="IPR036390">
    <property type="entry name" value="WH_DNA-bd_sf"/>
</dbReference>
<sequence length="185" mass="20606">MSLRFALLGLLNERPCSGYDLTRRFEEGIGAYAWHAQHSQIYPELKKLLADDLIRVAEEGARGRKTYAITDQGADLLREWLLQRPTTAGVRNEYVLRLFLLPALPPADAEQVLHKTIEFAEEQITLLTGELDEIARVHGDTVGNGAMAAQYGLRVYRATIDWAHWAIARLADGEHGADGLAGLEQ</sequence>
<feature type="domain" description="Transcription regulator PadR C-terminal" evidence="2">
    <location>
        <begin position="90"/>
        <end position="170"/>
    </location>
</feature>
<reference evidence="3 4" key="1">
    <citation type="submission" date="2019-07" db="EMBL/GenBank/DDBJ databases">
        <title>Microlunatus dokdonensis sp. nov. isolated from the rhizospheric soil of the wild plant Elymus tsukushiensis.</title>
        <authorList>
            <person name="Ghim S.-Y."/>
            <person name="Hwang Y.-J."/>
            <person name="Son J.-S."/>
            <person name="Shin J.-H."/>
        </authorList>
    </citation>
    <scope>NUCLEOTIDE SEQUENCE [LARGE SCALE GENOMIC DNA]</scope>
    <source>
        <strain evidence="3 4">KUDC0627</strain>
    </source>
</reference>
<organism evidence="3 4">
    <name type="scientific">Microlunatus elymi</name>
    <dbReference type="NCBI Taxonomy" id="2596828"/>
    <lineage>
        <taxon>Bacteria</taxon>
        <taxon>Bacillati</taxon>
        <taxon>Actinomycetota</taxon>
        <taxon>Actinomycetes</taxon>
        <taxon>Propionibacteriales</taxon>
        <taxon>Propionibacteriaceae</taxon>
        <taxon>Microlunatus</taxon>
    </lineage>
</organism>
<dbReference type="EMBL" id="CP041692">
    <property type="protein sequence ID" value="QDP97656.1"/>
    <property type="molecule type" value="Genomic_DNA"/>
</dbReference>
<dbReference type="InterPro" id="IPR036388">
    <property type="entry name" value="WH-like_DNA-bd_sf"/>
</dbReference>
<dbReference type="InterPro" id="IPR005149">
    <property type="entry name" value="Tscrpt_reg_PadR_N"/>
</dbReference>
<accession>A0A516Q2L1</accession>
<dbReference type="OrthoDB" id="3186544at2"/>
<evidence type="ECO:0000313" key="3">
    <source>
        <dbReference type="EMBL" id="QDP97656.1"/>
    </source>
</evidence>
<evidence type="ECO:0000259" key="1">
    <source>
        <dbReference type="Pfam" id="PF03551"/>
    </source>
</evidence>